<comment type="caution">
    <text evidence="8">The sequence shown here is derived from an EMBL/GenBank/DDBJ whole genome shotgun (WGS) entry which is preliminary data.</text>
</comment>
<dbReference type="EMBL" id="JAPDRK010000012">
    <property type="protein sequence ID" value="KAJ9607039.1"/>
    <property type="molecule type" value="Genomic_DNA"/>
</dbReference>
<dbReference type="PROSITE" id="PS51981">
    <property type="entry name" value="ZF_RZ"/>
    <property type="match status" value="1"/>
</dbReference>
<comment type="subcellular location">
    <subcellularLocation>
        <location evidence="1">Cytoplasm</location>
    </subcellularLocation>
</comment>
<evidence type="ECO:0000256" key="5">
    <source>
        <dbReference type="ARBA" id="ARBA00022833"/>
    </source>
</evidence>
<keyword evidence="9" id="KW-1185">Reference proteome</keyword>
<dbReference type="InterPro" id="IPR031248">
    <property type="entry name" value="RNF213"/>
</dbReference>
<dbReference type="GO" id="GO:0002376">
    <property type="term" value="P:immune system process"/>
    <property type="evidence" value="ECO:0007669"/>
    <property type="project" value="UniProtKB-KW"/>
</dbReference>
<keyword evidence="3" id="KW-0479">Metal-binding</keyword>
<accession>A0AA38X590</accession>
<keyword evidence="2" id="KW-0963">Cytoplasm</keyword>
<evidence type="ECO:0000313" key="9">
    <source>
        <dbReference type="Proteomes" id="UP001172673"/>
    </source>
</evidence>
<dbReference type="Pfam" id="PF20173">
    <property type="entry name" value="ZnF_RZ-type"/>
    <property type="match status" value="1"/>
</dbReference>
<dbReference type="Proteomes" id="UP001172673">
    <property type="component" value="Unassembled WGS sequence"/>
</dbReference>
<evidence type="ECO:0000256" key="4">
    <source>
        <dbReference type="ARBA" id="ARBA00022771"/>
    </source>
</evidence>
<name>A0AA38X590_9EURO</name>
<feature type="domain" description="RZ-type" evidence="7">
    <location>
        <begin position="358"/>
        <end position="433"/>
    </location>
</feature>
<keyword evidence="5" id="KW-0862">Zinc</keyword>
<proteinExistence type="predicted"/>
<protein>
    <recommendedName>
        <fullName evidence="7">RZ-type domain-containing protein</fullName>
    </recommendedName>
</protein>
<dbReference type="GO" id="GO:0008270">
    <property type="term" value="F:zinc ion binding"/>
    <property type="evidence" value="ECO:0007669"/>
    <property type="project" value="UniProtKB-KW"/>
</dbReference>
<organism evidence="8 9">
    <name type="scientific">Cladophialophora chaetospira</name>
    <dbReference type="NCBI Taxonomy" id="386627"/>
    <lineage>
        <taxon>Eukaryota</taxon>
        <taxon>Fungi</taxon>
        <taxon>Dikarya</taxon>
        <taxon>Ascomycota</taxon>
        <taxon>Pezizomycotina</taxon>
        <taxon>Eurotiomycetes</taxon>
        <taxon>Chaetothyriomycetidae</taxon>
        <taxon>Chaetothyriales</taxon>
        <taxon>Herpotrichiellaceae</taxon>
        <taxon>Cladophialophora</taxon>
    </lineage>
</organism>
<evidence type="ECO:0000256" key="3">
    <source>
        <dbReference type="ARBA" id="ARBA00022723"/>
    </source>
</evidence>
<dbReference type="AlphaFoldDB" id="A0AA38X590"/>
<keyword evidence="4" id="KW-0863">Zinc-finger</keyword>
<evidence type="ECO:0000256" key="1">
    <source>
        <dbReference type="ARBA" id="ARBA00004496"/>
    </source>
</evidence>
<dbReference type="PANTHER" id="PTHR22605:SF16">
    <property type="entry name" value="E3 UBIQUITIN-PROTEIN LIGASE RNF213"/>
    <property type="match status" value="1"/>
</dbReference>
<sequence>MKHDVRVDLLELSTYAEIDVELTPIVALQCGHFFTAESLDGHIGMNDVYRTNACGRFTELVDISSAFATTIPRCPDCQRPIRQYTTQRYNRVINRAVIDELTRRFLLDGKAELSRLECRLADYTREMDFSRPVLINSVKNENVTRELQRRYEPYHTLYNAIGKFLHKVADDRQPARKLYQAQVYATKATDTKSLTETLAALTLQDSVPPVQCDRRILLSGRMLQIRTEFTVLEDKFSIAKASASTVARVILPGVSLDMSTTRYLQTCGTFIRDCGVDMLPKLAVEASLYFAHGVRLRQSAGLSIGIDQARTTQYAQDARDLLEKAMDLCNLPFQNADQLRAAAEDSVKLLRRDWYEELSPEELASIKQAMVTGPGGFATHSGHWYNCVKGHPFAIGECGMPMEQARCPECGSPVGGSNHQAVTGVSRAMEMED</sequence>
<keyword evidence="6" id="KW-0391">Immunity</keyword>
<dbReference type="GO" id="GO:0005737">
    <property type="term" value="C:cytoplasm"/>
    <property type="evidence" value="ECO:0007669"/>
    <property type="project" value="UniProtKB-SubCell"/>
</dbReference>
<evidence type="ECO:0000313" key="8">
    <source>
        <dbReference type="EMBL" id="KAJ9607039.1"/>
    </source>
</evidence>
<dbReference type="GO" id="GO:0016887">
    <property type="term" value="F:ATP hydrolysis activity"/>
    <property type="evidence" value="ECO:0007669"/>
    <property type="project" value="InterPro"/>
</dbReference>
<gene>
    <name evidence="8" type="ORF">H2200_008111</name>
</gene>
<evidence type="ECO:0000256" key="2">
    <source>
        <dbReference type="ARBA" id="ARBA00022490"/>
    </source>
</evidence>
<dbReference type="PANTHER" id="PTHR22605">
    <property type="entry name" value="RZ-TYPE DOMAIN-CONTAINING PROTEIN"/>
    <property type="match status" value="1"/>
</dbReference>
<evidence type="ECO:0000256" key="6">
    <source>
        <dbReference type="ARBA" id="ARBA00022859"/>
    </source>
</evidence>
<dbReference type="InterPro" id="IPR046439">
    <property type="entry name" value="ZF_RZ_dom"/>
</dbReference>
<evidence type="ECO:0000259" key="7">
    <source>
        <dbReference type="PROSITE" id="PS51981"/>
    </source>
</evidence>
<reference evidence="8" key="1">
    <citation type="submission" date="2022-10" db="EMBL/GenBank/DDBJ databases">
        <title>Culturing micro-colonial fungi from biological soil crusts in the Mojave desert and describing Neophaeococcomyces mojavensis, and introducing the new genera and species Taxawa tesnikishii.</title>
        <authorList>
            <person name="Kurbessoian T."/>
            <person name="Stajich J.E."/>
        </authorList>
    </citation>
    <scope>NUCLEOTIDE SEQUENCE</scope>
    <source>
        <strain evidence="8">TK_41</strain>
    </source>
</reference>
<dbReference type="GO" id="GO:0004842">
    <property type="term" value="F:ubiquitin-protein transferase activity"/>
    <property type="evidence" value="ECO:0007669"/>
    <property type="project" value="InterPro"/>
</dbReference>